<evidence type="ECO:0000313" key="8">
    <source>
        <dbReference type="EMBL" id="MDA5108837.1"/>
    </source>
</evidence>
<comment type="caution">
    <text evidence="8">The sequence shown here is derived from an EMBL/GenBank/DDBJ whole genome shotgun (WGS) entry which is preliminary data.</text>
</comment>
<keyword evidence="5" id="KW-0598">Phosphotransferase system</keyword>
<gene>
    <name evidence="8" type="ORF">O3V59_10730</name>
</gene>
<organism evidence="8 9">
    <name type="scientific">Brevibacillus thermoruber</name>
    <dbReference type="NCBI Taxonomy" id="33942"/>
    <lineage>
        <taxon>Bacteria</taxon>
        <taxon>Bacillati</taxon>
        <taxon>Bacillota</taxon>
        <taxon>Bacilli</taxon>
        <taxon>Bacillales</taxon>
        <taxon>Paenibacillaceae</taxon>
        <taxon>Brevibacillus</taxon>
    </lineage>
</organism>
<keyword evidence="4" id="KW-0808">Transferase</keyword>
<dbReference type="GO" id="GO:0005737">
    <property type="term" value="C:cytoplasm"/>
    <property type="evidence" value="ECO:0007669"/>
    <property type="project" value="UniProtKB-SubCell"/>
</dbReference>
<dbReference type="GO" id="GO:0016301">
    <property type="term" value="F:kinase activity"/>
    <property type="evidence" value="ECO:0007669"/>
    <property type="project" value="UniProtKB-KW"/>
</dbReference>
<dbReference type="SUPFAM" id="SSF51261">
    <property type="entry name" value="Duplicated hybrid motif"/>
    <property type="match status" value="1"/>
</dbReference>
<evidence type="ECO:0000256" key="5">
    <source>
        <dbReference type="ARBA" id="ARBA00022683"/>
    </source>
</evidence>
<dbReference type="PANTHER" id="PTHR45008:SF1">
    <property type="entry name" value="PTS SYSTEM GLUCOSE-SPECIFIC EIIA COMPONENT"/>
    <property type="match status" value="1"/>
</dbReference>
<evidence type="ECO:0000256" key="6">
    <source>
        <dbReference type="ARBA" id="ARBA00022777"/>
    </source>
</evidence>
<feature type="domain" description="PTS EIIA type-1" evidence="7">
    <location>
        <begin position="33"/>
        <end position="137"/>
    </location>
</feature>
<name>A0A9X3TQW9_9BACL</name>
<evidence type="ECO:0000313" key="9">
    <source>
        <dbReference type="Proteomes" id="UP001151071"/>
    </source>
</evidence>
<dbReference type="PROSITE" id="PS51093">
    <property type="entry name" value="PTS_EIIA_TYPE_1"/>
    <property type="match status" value="1"/>
</dbReference>
<evidence type="ECO:0000259" key="7">
    <source>
        <dbReference type="PROSITE" id="PS51093"/>
    </source>
</evidence>
<dbReference type="PANTHER" id="PTHR45008">
    <property type="entry name" value="PTS SYSTEM GLUCOSE-SPECIFIC EIIA COMPONENT"/>
    <property type="match status" value="1"/>
</dbReference>
<evidence type="ECO:0000256" key="3">
    <source>
        <dbReference type="ARBA" id="ARBA00022597"/>
    </source>
</evidence>
<dbReference type="InterPro" id="IPR050890">
    <property type="entry name" value="PTS_EIIA_component"/>
</dbReference>
<keyword evidence="6" id="KW-0418">Kinase</keyword>
<proteinExistence type="predicted"/>
<dbReference type="NCBIfam" id="TIGR00830">
    <property type="entry name" value="PTBA"/>
    <property type="match status" value="1"/>
</dbReference>
<evidence type="ECO:0000256" key="4">
    <source>
        <dbReference type="ARBA" id="ARBA00022679"/>
    </source>
</evidence>
<dbReference type="InterPro" id="IPR001127">
    <property type="entry name" value="PTS_EIIA_1_perm"/>
</dbReference>
<dbReference type="Gene3D" id="2.70.70.10">
    <property type="entry name" value="Glucose Permease (Domain IIA)"/>
    <property type="match status" value="1"/>
</dbReference>
<dbReference type="PROSITE" id="PS00371">
    <property type="entry name" value="PTS_EIIA_TYPE_1_HIS"/>
    <property type="match status" value="1"/>
</dbReference>
<evidence type="ECO:0000256" key="1">
    <source>
        <dbReference type="ARBA" id="ARBA00004496"/>
    </source>
</evidence>
<dbReference type="Pfam" id="PF00358">
    <property type="entry name" value="PTS_EIIA_1"/>
    <property type="match status" value="1"/>
</dbReference>
<comment type="subcellular location">
    <subcellularLocation>
        <location evidence="1">Cytoplasm</location>
    </subcellularLocation>
</comment>
<dbReference type="Proteomes" id="UP001151071">
    <property type="component" value="Unassembled WGS sequence"/>
</dbReference>
<dbReference type="AlphaFoldDB" id="A0A9X3TQW9"/>
<keyword evidence="2" id="KW-0813">Transport</keyword>
<reference evidence="8" key="1">
    <citation type="submission" date="2022-12" db="EMBL/GenBank/DDBJ databases">
        <title>Draft genome sequence of the thermophilic strain Brevibacillus thermoruber HT42, isolated from Los Humeros, Puebla, Mexico, with biotechnological potential.</title>
        <authorList>
            <person name="Lara Sanchez J."/>
            <person name="Solis Palacios R."/>
            <person name="Bustos Baena A.S."/>
            <person name="Ruz Baez A.E."/>
            <person name="Espinosa Luna G."/>
            <person name="Oliart Ros R.M."/>
        </authorList>
    </citation>
    <scope>NUCLEOTIDE SEQUENCE</scope>
    <source>
        <strain evidence="8">HT42</strain>
    </source>
</reference>
<dbReference type="InterPro" id="IPR011055">
    <property type="entry name" value="Dup_hybrid_motif"/>
</dbReference>
<protein>
    <submittedName>
        <fullName evidence="8">PTS glucose transporter subunit IIA</fullName>
    </submittedName>
</protein>
<dbReference type="EMBL" id="JAPYYP010000011">
    <property type="protein sequence ID" value="MDA5108837.1"/>
    <property type="molecule type" value="Genomic_DNA"/>
</dbReference>
<dbReference type="FunFam" id="2.70.70.10:FF:000001">
    <property type="entry name" value="PTS system glucose-specific IIA component"/>
    <property type="match status" value="1"/>
</dbReference>
<sequence length="169" mass="17746">MLRSLFSRKKKQQEVTILAPLTGVVVPLSEVPDPVFAQQVVGDGVAIDPIEGVLVSPVDGKVTHLFPTHHAIALTSDSGLEILMHIGIDTVKLKGKGFTPFVAVGDQVKAGDKLIEFQLETIRQAGCATVTPVVITNGDVVAEKQVVASPNVHAGQEPLMNVVVKGGTA</sequence>
<accession>A0A9X3TQW9</accession>
<dbReference type="GO" id="GO:0009401">
    <property type="term" value="P:phosphoenolpyruvate-dependent sugar phosphotransferase system"/>
    <property type="evidence" value="ECO:0007669"/>
    <property type="project" value="UniProtKB-KW"/>
</dbReference>
<evidence type="ECO:0000256" key="2">
    <source>
        <dbReference type="ARBA" id="ARBA00022448"/>
    </source>
</evidence>
<keyword evidence="3 8" id="KW-0762">Sugar transport</keyword>
<keyword evidence="9" id="KW-1185">Reference proteome</keyword>
<dbReference type="RefSeq" id="WP_029098082.1">
    <property type="nucleotide sequence ID" value="NZ_JAPYYP010000011.1"/>
</dbReference>